<evidence type="ECO:0000313" key="1">
    <source>
        <dbReference type="EMBL" id="CDF77393.1"/>
    </source>
</evidence>
<dbReference type="KEGG" id="ccp:CHC_T00007908001"/>
<dbReference type="Gramene" id="CDF77393">
    <property type="protein sequence ID" value="CDF77393"/>
    <property type="gene ID" value="CHC_T00007908001"/>
</dbReference>
<accession>S0F3T5</accession>
<reference evidence="2" key="1">
    <citation type="journal article" date="2013" name="Proc. Natl. Acad. Sci. U.S.A.">
        <title>Genome structure and metabolic features in the red seaweed Chondrus crispus shed light on evolution of the Archaeplastida.</title>
        <authorList>
            <person name="Collen J."/>
            <person name="Porcel B."/>
            <person name="Carre W."/>
            <person name="Ball S.G."/>
            <person name="Chaparro C."/>
            <person name="Tonon T."/>
            <person name="Barbeyron T."/>
            <person name="Michel G."/>
            <person name="Noel B."/>
            <person name="Valentin K."/>
            <person name="Elias M."/>
            <person name="Artiguenave F."/>
            <person name="Arun A."/>
            <person name="Aury J.M."/>
            <person name="Barbosa-Neto J.F."/>
            <person name="Bothwell J.H."/>
            <person name="Bouget F.Y."/>
            <person name="Brillet L."/>
            <person name="Cabello-Hurtado F."/>
            <person name="Capella-Gutierrez S."/>
            <person name="Charrier B."/>
            <person name="Cladiere L."/>
            <person name="Cock J.M."/>
            <person name="Coelho S.M."/>
            <person name="Colleoni C."/>
            <person name="Czjzek M."/>
            <person name="Da Silva C."/>
            <person name="Delage L."/>
            <person name="Denoeud F."/>
            <person name="Deschamps P."/>
            <person name="Dittami S.M."/>
            <person name="Gabaldon T."/>
            <person name="Gachon C.M."/>
            <person name="Groisillier A."/>
            <person name="Herve C."/>
            <person name="Jabbari K."/>
            <person name="Katinka M."/>
            <person name="Kloareg B."/>
            <person name="Kowalczyk N."/>
            <person name="Labadie K."/>
            <person name="Leblanc C."/>
            <person name="Lopez P.J."/>
            <person name="McLachlan D.H."/>
            <person name="Meslet-Cladiere L."/>
            <person name="Moustafa A."/>
            <person name="Nehr Z."/>
            <person name="Nyvall Collen P."/>
            <person name="Panaud O."/>
            <person name="Partensky F."/>
            <person name="Poulain J."/>
            <person name="Rensing S.A."/>
            <person name="Rousvoal S."/>
            <person name="Samson G."/>
            <person name="Symeonidi A."/>
            <person name="Weissenbach J."/>
            <person name="Zambounis A."/>
            <person name="Wincker P."/>
            <person name="Boyen C."/>
        </authorList>
    </citation>
    <scope>NUCLEOTIDE SEQUENCE [LARGE SCALE GENOMIC DNA]</scope>
    <source>
        <strain evidence="2">cv. Stackhouse</strain>
    </source>
</reference>
<dbReference type="GeneID" id="17319984"/>
<evidence type="ECO:0000313" key="2">
    <source>
        <dbReference type="Proteomes" id="UP000012073"/>
    </source>
</evidence>
<proteinExistence type="predicted"/>
<protein>
    <submittedName>
        <fullName evidence="1">Uncharacterized protein</fullName>
    </submittedName>
</protein>
<dbReference type="EMBL" id="HG001523">
    <property type="protein sequence ID" value="CDF77393.1"/>
    <property type="molecule type" value="Genomic_DNA"/>
</dbReference>
<gene>
    <name evidence="1" type="ORF">CHC_T00007908001</name>
</gene>
<dbReference type="Proteomes" id="UP000012073">
    <property type="component" value="Unassembled WGS sequence"/>
</dbReference>
<name>S0F3T5_CHOCR</name>
<organism evidence="1 2">
    <name type="scientific">Chondrus crispus</name>
    <name type="common">Carrageen Irish moss</name>
    <name type="synonym">Polymorpha crispa</name>
    <dbReference type="NCBI Taxonomy" id="2769"/>
    <lineage>
        <taxon>Eukaryota</taxon>
        <taxon>Rhodophyta</taxon>
        <taxon>Florideophyceae</taxon>
        <taxon>Rhodymeniophycidae</taxon>
        <taxon>Gigartinales</taxon>
        <taxon>Gigartinaceae</taxon>
        <taxon>Chondrus</taxon>
    </lineage>
</organism>
<dbReference type="RefSeq" id="XP_005712267.1">
    <property type="nucleotide sequence ID" value="XM_005712210.1"/>
</dbReference>
<dbReference type="AlphaFoldDB" id="S0F3T5"/>
<keyword evidence="2" id="KW-1185">Reference proteome</keyword>
<sequence>MCRGGRISRLHCERLIQMLTAGPCYGELLRVGHDSK</sequence>